<keyword evidence="1 2" id="KW-0597">Phosphoprotein</keyword>
<dbReference type="PROSITE" id="PS50110">
    <property type="entry name" value="RESPONSE_REGULATORY"/>
    <property type="match status" value="1"/>
</dbReference>
<comment type="caution">
    <text evidence="4">The sequence shown here is derived from an EMBL/GenBank/DDBJ whole genome shotgun (WGS) entry which is preliminary data.</text>
</comment>
<dbReference type="RefSeq" id="WP_081167878.1">
    <property type="nucleotide sequence ID" value="NZ_LWBP01000195.1"/>
</dbReference>
<keyword evidence="5" id="KW-1185">Reference proteome</keyword>
<dbReference type="Pfam" id="PF00072">
    <property type="entry name" value="Response_reg"/>
    <property type="match status" value="1"/>
</dbReference>
<dbReference type="InterPro" id="IPR050595">
    <property type="entry name" value="Bact_response_regulator"/>
</dbReference>
<accession>A0A1V9FG53</accession>
<sequence>MIKNFFLADDDRDDTDLFGEALRKIDNRIVFRSAANGKELIEQLHTAKEKPEIIFLDINMPELDGWESLKTLKRNENLREIPVVMYSTSAAFIDGNRAIKEGAVCYLEKPFSFVKLKDFLQELTHSSKDELIETLKLIEASKKHNIVVA</sequence>
<dbReference type="OrthoDB" id="7631574at2"/>
<dbReference type="SMART" id="SM00448">
    <property type="entry name" value="REC"/>
    <property type="match status" value="1"/>
</dbReference>
<dbReference type="InterPro" id="IPR001789">
    <property type="entry name" value="Sig_transdc_resp-reg_receiver"/>
</dbReference>
<evidence type="ECO:0000259" key="3">
    <source>
        <dbReference type="PROSITE" id="PS50110"/>
    </source>
</evidence>
<name>A0A1V9FG53_9BACT</name>
<dbReference type="PANTHER" id="PTHR44591:SF3">
    <property type="entry name" value="RESPONSE REGULATORY DOMAIN-CONTAINING PROTEIN"/>
    <property type="match status" value="1"/>
</dbReference>
<evidence type="ECO:0000313" key="4">
    <source>
        <dbReference type="EMBL" id="OQP57349.1"/>
    </source>
</evidence>
<dbReference type="GO" id="GO:0000160">
    <property type="term" value="P:phosphorelay signal transduction system"/>
    <property type="evidence" value="ECO:0007669"/>
    <property type="project" value="InterPro"/>
</dbReference>
<dbReference type="EMBL" id="LWBP01000195">
    <property type="protein sequence ID" value="OQP57349.1"/>
    <property type="molecule type" value="Genomic_DNA"/>
</dbReference>
<protein>
    <recommendedName>
        <fullName evidence="3">Response regulatory domain-containing protein</fullName>
    </recommendedName>
</protein>
<evidence type="ECO:0000256" key="2">
    <source>
        <dbReference type="PROSITE-ProRule" id="PRU00169"/>
    </source>
</evidence>
<proteinExistence type="predicted"/>
<dbReference type="AlphaFoldDB" id="A0A1V9FG53"/>
<reference evidence="5" key="1">
    <citation type="submission" date="2016-04" db="EMBL/GenBank/DDBJ databases">
        <authorList>
            <person name="Chen L."/>
            <person name="Zhuang W."/>
            <person name="Wang G."/>
        </authorList>
    </citation>
    <scope>NUCLEOTIDE SEQUENCE [LARGE SCALE GENOMIC DNA]</scope>
    <source>
        <strain evidence="5">208</strain>
    </source>
</reference>
<evidence type="ECO:0000256" key="1">
    <source>
        <dbReference type="ARBA" id="ARBA00022553"/>
    </source>
</evidence>
<dbReference type="PANTHER" id="PTHR44591">
    <property type="entry name" value="STRESS RESPONSE REGULATOR PROTEIN 1"/>
    <property type="match status" value="1"/>
</dbReference>
<dbReference type="STRING" id="550983.A4R26_24970"/>
<dbReference type="InterPro" id="IPR011006">
    <property type="entry name" value="CheY-like_superfamily"/>
</dbReference>
<evidence type="ECO:0000313" key="5">
    <source>
        <dbReference type="Proteomes" id="UP000192276"/>
    </source>
</evidence>
<feature type="domain" description="Response regulatory" evidence="3">
    <location>
        <begin position="4"/>
        <end position="124"/>
    </location>
</feature>
<dbReference type="SUPFAM" id="SSF52172">
    <property type="entry name" value="CheY-like"/>
    <property type="match status" value="1"/>
</dbReference>
<gene>
    <name evidence="4" type="ORF">A4R26_24970</name>
</gene>
<dbReference type="Gene3D" id="3.40.50.2300">
    <property type="match status" value="1"/>
</dbReference>
<feature type="modified residue" description="4-aspartylphosphate" evidence="2">
    <location>
        <position position="57"/>
    </location>
</feature>
<organism evidence="4 5">
    <name type="scientific">Niastella populi</name>
    <dbReference type="NCBI Taxonomy" id="550983"/>
    <lineage>
        <taxon>Bacteria</taxon>
        <taxon>Pseudomonadati</taxon>
        <taxon>Bacteroidota</taxon>
        <taxon>Chitinophagia</taxon>
        <taxon>Chitinophagales</taxon>
        <taxon>Chitinophagaceae</taxon>
        <taxon>Niastella</taxon>
    </lineage>
</organism>
<dbReference type="Proteomes" id="UP000192276">
    <property type="component" value="Unassembled WGS sequence"/>
</dbReference>